<name>A0A4Y2PY52_ARAVE</name>
<dbReference type="OrthoDB" id="6501897at2759"/>
<dbReference type="InterPro" id="IPR035985">
    <property type="entry name" value="Ubiquitin-activating_enz"/>
</dbReference>
<sequence length="298" mass="33266">MFEFCHEHLKGIAFTYIKDEEIIQHHNNKLLDQFENSAAIAGTRSFHCFVPVSESNLKCFITSQATEYEIHSTTKAVQITLHTRDSVACVCDGQWWLAEIVVNAALGYDTFLVMRHGYRLQDDKASGDQPVSTLDNGNDLGCYFCNDVVAPGNSLADRTLDQQCTVTRPGVSYIAAGIAVELAVSILQHPKKALAPATTSDPSTLKSNAEFCTPLGIVPHQIRGYLDRFQNKLLSSKSFKQCTACSQTVLEEYRKHGFDFVLKVMNMPGYLEEITALDKLMENVNEDEVLCFSDDEDF</sequence>
<evidence type="ECO:0000313" key="1">
    <source>
        <dbReference type="EMBL" id="GBN56112.1"/>
    </source>
</evidence>
<organism evidence="2 3">
    <name type="scientific">Araneus ventricosus</name>
    <name type="common">Orbweaver spider</name>
    <name type="synonym">Epeira ventricosa</name>
    <dbReference type="NCBI Taxonomy" id="182803"/>
    <lineage>
        <taxon>Eukaryota</taxon>
        <taxon>Metazoa</taxon>
        <taxon>Ecdysozoa</taxon>
        <taxon>Arthropoda</taxon>
        <taxon>Chelicerata</taxon>
        <taxon>Arachnida</taxon>
        <taxon>Araneae</taxon>
        <taxon>Araneomorphae</taxon>
        <taxon>Entelegynae</taxon>
        <taxon>Araneoidea</taxon>
        <taxon>Araneidae</taxon>
        <taxon>Araneus</taxon>
    </lineage>
</organism>
<reference evidence="2 3" key="1">
    <citation type="journal article" date="2019" name="Sci. Rep.">
        <title>Orb-weaving spider Araneus ventricosus genome elucidates the spidroin gene catalogue.</title>
        <authorList>
            <person name="Kono N."/>
            <person name="Nakamura H."/>
            <person name="Ohtoshi R."/>
            <person name="Moran D.A.P."/>
            <person name="Shinohara A."/>
            <person name="Yoshida Y."/>
            <person name="Fujiwara M."/>
            <person name="Mori M."/>
            <person name="Tomita M."/>
            <person name="Arakawa K."/>
        </authorList>
    </citation>
    <scope>NUCLEOTIDE SEQUENCE [LARGE SCALE GENOMIC DNA]</scope>
</reference>
<dbReference type="Gene3D" id="3.40.50.720">
    <property type="entry name" value="NAD(P)-binding Rossmann-like Domain"/>
    <property type="match status" value="1"/>
</dbReference>
<dbReference type="GO" id="GO:0008641">
    <property type="term" value="F:ubiquitin-like modifier activating enzyme activity"/>
    <property type="evidence" value="ECO:0007669"/>
    <property type="project" value="InterPro"/>
</dbReference>
<evidence type="ECO:0000313" key="3">
    <source>
        <dbReference type="Proteomes" id="UP000499080"/>
    </source>
</evidence>
<proteinExistence type="predicted"/>
<comment type="caution">
    <text evidence="2">The sequence shown here is derived from an EMBL/GenBank/DDBJ whole genome shotgun (WGS) entry which is preliminary data.</text>
</comment>
<evidence type="ECO:0000313" key="2">
    <source>
        <dbReference type="EMBL" id="GBN56114.1"/>
    </source>
</evidence>
<keyword evidence="3" id="KW-1185">Reference proteome</keyword>
<dbReference type="SUPFAM" id="SSF69572">
    <property type="entry name" value="Activating enzymes of the ubiquitin-like proteins"/>
    <property type="match status" value="1"/>
</dbReference>
<accession>A0A4Y2PY52</accession>
<protein>
    <submittedName>
        <fullName evidence="2">Ubiquitin-like modifier-activating enzyme ATG7</fullName>
    </submittedName>
</protein>
<gene>
    <name evidence="2" type="primary">ATG7_5</name>
    <name evidence="1" type="synonym">ATG7_1</name>
    <name evidence="1" type="ORF">AVEN_116477_1</name>
    <name evidence="2" type="ORF">AVEN_140714_1</name>
</gene>
<dbReference type="AlphaFoldDB" id="A0A4Y2PY52"/>
<dbReference type="EMBL" id="BGPR01012451">
    <property type="protein sequence ID" value="GBN56114.1"/>
    <property type="molecule type" value="Genomic_DNA"/>
</dbReference>
<dbReference type="Proteomes" id="UP000499080">
    <property type="component" value="Unassembled WGS sequence"/>
</dbReference>
<dbReference type="EMBL" id="BGPR01012450">
    <property type="protein sequence ID" value="GBN56112.1"/>
    <property type="molecule type" value="Genomic_DNA"/>
</dbReference>